<dbReference type="GeneTree" id="ENSGT01030000239687"/>
<accession>A0A8C5FMR0</accession>
<organism evidence="2 3">
    <name type="scientific">Gadus morhua</name>
    <name type="common">Atlantic cod</name>
    <dbReference type="NCBI Taxonomy" id="8049"/>
    <lineage>
        <taxon>Eukaryota</taxon>
        <taxon>Metazoa</taxon>
        <taxon>Chordata</taxon>
        <taxon>Craniata</taxon>
        <taxon>Vertebrata</taxon>
        <taxon>Euteleostomi</taxon>
        <taxon>Actinopterygii</taxon>
        <taxon>Neopterygii</taxon>
        <taxon>Teleostei</taxon>
        <taxon>Neoteleostei</taxon>
        <taxon>Acanthomorphata</taxon>
        <taxon>Zeiogadaria</taxon>
        <taxon>Gadariae</taxon>
        <taxon>Gadiformes</taxon>
        <taxon>Gadoidei</taxon>
        <taxon>Gadidae</taxon>
        <taxon>Gadus</taxon>
    </lineage>
</organism>
<dbReference type="InterPro" id="IPR029071">
    <property type="entry name" value="Ubiquitin-like_domsf"/>
</dbReference>
<protein>
    <recommendedName>
        <fullName evidence="1">Ubiquitin-like domain-containing protein</fullName>
    </recommendedName>
</protein>
<dbReference type="Ensembl" id="ENSGMOT00000040038.1">
    <property type="protein sequence ID" value="ENSGMOP00000036494.1"/>
    <property type="gene ID" value="ENSGMOG00000026806.1"/>
</dbReference>
<proteinExistence type="predicted"/>
<dbReference type="CDD" id="cd17039">
    <property type="entry name" value="Ubl_ubiquitin_like"/>
    <property type="match status" value="1"/>
</dbReference>
<feature type="domain" description="Ubiquitin-like" evidence="1">
    <location>
        <begin position="32"/>
        <end position="91"/>
    </location>
</feature>
<dbReference type="AlphaFoldDB" id="A0A8C5AWC3"/>
<dbReference type="OMA" id="IYQVVVQ"/>
<evidence type="ECO:0000313" key="2">
    <source>
        <dbReference type="Ensembl" id="ENSGMOP00000036494.1"/>
    </source>
</evidence>
<dbReference type="Gene3D" id="3.10.20.90">
    <property type="entry name" value="Phosphatidylinositol 3-kinase Catalytic Subunit, Chain A, domain 1"/>
    <property type="match status" value="1"/>
</dbReference>
<dbReference type="Pfam" id="PF00240">
    <property type="entry name" value="ubiquitin"/>
    <property type="match status" value="1"/>
</dbReference>
<evidence type="ECO:0000259" key="1">
    <source>
        <dbReference type="PROSITE" id="PS50053"/>
    </source>
</evidence>
<evidence type="ECO:0000313" key="3">
    <source>
        <dbReference type="Proteomes" id="UP000694546"/>
    </source>
</evidence>
<sequence length="94" mass="10355">MGKIHQVIVIGLNGENMTIDLCKTEEEMKAITVLQLKVMIGERLPGRAGNSMDNIRLIFATNVLDDDEMTLGSYGVQHKSVIQMVMRVPGGVQL</sequence>
<dbReference type="Ensembl" id="ENSGMOT00000050051.1">
    <property type="protein sequence ID" value="ENSGMOP00000047960.1"/>
    <property type="gene ID" value="ENSGMOG00000034552.1"/>
</dbReference>
<name>A0A8C5AWC3_GADMO</name>
<dbReference type="PROSITE" id="PS50053">
    <property type="entry name" value="UBIQUITIN_2"/>
    <property type="match status" value="1"/>
</dbReference>
<dbReference type="InterPro" id="IPR000626">
    <property type="entry name" value="Ubiquitin-like_dom"/>
</dbReference>
<accession>A0A8C5BUB5</accession>
<dbReference type="SUPFAM" id="SSF54236">
    <property type="entry name" value="Ubiquitin-like"/>
    <property type="match status" value="1"/>
</dbReference>
<dbReference type="SMART" id="SM00213">
    <property type="entry name" value="UBQ"/>
    <property type="match status" value="1"/>
</dbReference>
<accession>A0A8C5AWC3</accession>
<dbReference type="Proteomes" id="UP000694546">
    <property type="component" value="Chromosome 17"/>
</dbReference>
<keyword evidence="3" id="KW-1185">Reference proteome</keyword>
<reference evidence="2" key="1">
    <citation type="submission" date="2025-05" db="UniProtKB">
        <authorList>
            <consortium name="Ensembl"/>
        </authorList>
    </citation>
    <scope>IDENTIFICATION</scope>
</reference>